<feature type="transmembrane region" description="Helical" evidence="1">
    <location>
        <begin position="194"/>
        <end position="211"/>
    </location>
</feature>
<dbReference type="Proteomes" id="UP001259832">
    <property type="component" value="Unassembled WGS sequence"/>
</dbReference>
<dbReference type="InterPro" id="IPR002656">
    <property type="entry name" value="Acyl_transf_3_dom"/>
</dbReference>
<feature type="transmembrane region" description="Helical" evidence="1">
    <location>
        <begin position="357"/>
        <end position="376"/>
    </location>
</feature>
<accession>A0AAD9LJU9</accession>
<feature type="transmembrane region" description="Helical" evidence="1">
    <location>
        <begin position="295"/>
        <end position="312"/>
    </location>
</feature>
<dbReference type="GO" id="GO:0016020">
    <property type="term" value="C:membrane"/>
    <property type="evidence" value="ECO:0007669"/>
    <property type="project" value="TreeGrafter"/>
</dbReference>
<keyword evidence="1" id="KW-0812">Transmembrane</keyword>
<feature type="domain" description="Acyltransferase 3" evidence="2">
    <location>
        <begin position="41"/>
        <end position="365"/>
    </location>
</feature>
<proteinExistence type="predicted"/>
<comment type="caution">
    <text evidence="3">The sequence shown here is derived from an EMBL/GenBank/DDBJ whole genome shotgun (WGS) entry which is preliminary data.</text>
</comment>
<keyword evidence="1" id="KW-0472">Membrane</keyword>
<dbReference type="GO" id="GO:0000271">
    <property type="term" value="P:polysaccharide biosynthetic process"/>
    <property type="evidence" value="ECO:0007669"/>
    <property type="project" value="TreeGrafter"/>
</dbReference>
<evidence type="ECO:0000313" key="4">
    <source>
        <dbReference type="Proteomes" id="UP001259832"/>
    </source>
</evidence>
<evidence type="ECO:0000313" key="3">
    <source>
        <dbReference type="EMBL" id="KAK1938946.1"/>
    </source>
</evidence>
<feature type="transmembrane region" description="Helical" evidence="1">
    <location>
        <begin position="223"/>
        <end position="241"/>
    </location>
</feature>
<name>A0AAD9LJU9_9STRA</name>
<gene>
    <name evidence="3" type="ORF">P3T76_009021</name>
</gene>
<keyword evidence="1" id="KW-1133">Transmembrane helix</keyword>
<dbReference type="EMBL" id="JASMQC010000017">
    <property type="protein sequence ID" value="KAK1938946.1"/>
    <property type="molecule type" value="Genomic_DNA"/>
</dbReference>
<protein>
    <submittedName>
        <fullName evidence="3">O-acetyltransferase</fullName>
    </submittedName>
</protein>
<sequence length="399" mass="46317">MIRPGKTTQEDEESVELLVQDATEEHPTVKPKVAATTDKILFLDGVRGLAALLVVVQHSHEYMQDLNLGACAVDAFFVLSSFLLTMLFMKKSIKLLAQDASYRKWAFTLADYFSKRFFRVYPLFALVILVLWMLPDESKTQFFRVEQPETFDLFKVLTFDFDHRYFVFWTLPLEIAYYFFIPAFILLILRLRKFWWIPLIPAYAWITYEGWYTMRWNNMGLSVHFPTFLAGSLAAVILVKLENWIKTTRFEPGNVVVYSIRLLEYTAVSLLLSLSFKGLVFTWMHANIAPDTPGFPFVSILLTVVFVIEILFPSGLSTFFEWSALRYCGKVSFSLYLLHGFVVYADFVGGEPGYYDRWFSTFGLTLLLATVSYHLVEYPSQLLARYISTQLVKREKNIH</sequence>
<evidence type="ECO:0000256" key="1">
    <source>
        <dbReference type="SAM" id="Phobius"/>
    </source>
</evidence>
<dbReference type="PANTHER" id="PTHR23028">
    <property type="entry name" value="ACETYLTRANSFERASE"/>
    <property type="match status" value="1"/>
</dbReference>
<feature type="transmembrane region" description="Helical" evidence="1">
    <location>
        <begin position="66"/>
        <end position="88"/>
    </location>
</feature>
<reference evidence="3" key="1">
    <citation type="submission" date="2023-08" db="EMBL/GenBank/DDBJ databases">
        <title>Reference Genome Resource for the Citrus Pathogen Phytophthora citrophthora.</title>
        <authorList>
            <person name="Moller H."/>
            <person name="Coetzee B."/>
            <person name="Rose L.J."/>
            <person name="Van Niekerk J.M."/>
        </authorList>
    </citation>
    <scope>NUCLEOTIDE SEQUENCE</scope>
    <source>
        <strain evidence="3">STE-U-9442</strain>
    </source>
</reference>
<dbReference type="GO" id="GO:0016747">
    <property type="term" value="F:acyltransferase activity, transferring groups other than amino-acyl groups"/>
    <property type="evidence" value="ECO:0007669"/>
    <property type="project" value="InterPro"/>
</dbReference>
<evidence type="ECO:0000259" key="2">
    <source>
        <dbReference type="Pfam" id="PF01757"/>
    </source>
</evidence>
<dbReference type="InterPro" id="IPR050879">
    <property type="entry name" value="Acyltransferase_3"/>
</dbReference>
<feature type="transmembrane region" description="Helical" evidence="1">
    <location>
        <begin position="324"/>
        <end position="345"/>
    </location>
</feature>
<dbReference type="PANTHER" id="PTHR23028:SF53">
    <property type="entry name" value="ACYL_TRANSF_3 DOMAIN-CONTAINING PROTEIN"/>
    <property type="match status" value="1"/>
</dbReference>
<dbReference type="Pfam" id="PF01757">
    <property type="entry name" value="Acyl_transf_3"/>
    <property type="match status" value="1"/>
</dbReference>
<dbReference type="AlphaFoldDB" id="A0AAD9LJU9"/>
<keyword evidence="4" id="KW-1185">Reference proteome</keyword>
<organism evidence="3 4">
    <name type="scientific">Phytophthora citrophthora</name>
    <dbReference type="NCBI Taxonomy" id="4793"/>
    <lineage>
        <taxon>Eukaryota</taxon>
        <taxon>Sar</taxon>
        <taxon>Stramenopiles</taxon>
        <taxon>Oomycota</taxon>
        <taxon>Peronosporomycetes</taxon>
        <taxon>Peronosporales</taxon>
        <taxon>Peronosporaceae</taxon>
        <taxon>Phytophthora</taxon>
    </lineage>
</organism>
<feature type="transmembrane region" description="Helical" evidence="1">
    <location>
        <begin position="166"/>
        <end position="187"/>
    </location>
</feature>
<feature type="transmembrane region" description="Helical" evidence="1">
    <location>
        <begin position="117"/>
        <end position="134"/>
    </location>
</feature>
<feature type="transmembrane region" description="Helical" evidence="1">
    <location>
        <begin position="262"/>
        <end position="283"/>
    </location>
</feature>